<name>A0A0C2X684_AMAMK</name>
<dbReference type="HOGENOM" id="CLU_466889_0_0_1"/>
<dbReference type="OrthoDB" id="3056056at2759"/>
<feature type="compositionally biased region" description="Pro residues" evidence="1">
    <location>
        <begin position="489"/>
        <end position="498"/>
    </location>
</feature>
<feature type="region of interest" description="Disordered" evidence="1">
    <location>
        <begin position="285"/>
        <end position="331"/>
    </location>
</feature>
<feature type="compositionally biased region" description="Basic and acidic residues" evidence="1">
    <location>
        <begin position="426"/>
        <end position="435"/>
    </location>
</feature>
<feature type="region of interest" description="Disordered" evidence="1">
    <location>
        <begin position="1"/>
        <end position="20"/>
    </location>
</feature>
<evidence type="ECO:0000313" key="2">
    <source>
        <dbReference type="EMBL" id="KIL64791.1"/>
    </source>
</evidence>
<feature type="region of interest" description="Disordered" evidence="1">
    <location>
        <begin position="415"/>
        <end position="546"/>
    </location>
</feature>
<sequence>MEQSSSSPLPRKNQRNSTLDGVNVHALAKSTRKTLERLAPFCLLRPTGPVQDAALMNKIAVKIKNLIDGIDSSMLATQSALTLANEALRLVEPTKSPTDQEWSIVPRRAVEGLGKLAGIATLGDKHAQKTGTVFRDVTQDLHKVAAMTKEKRDVMVIVPLDPEQPDHTTKKSLRDVGLDLHANLNLVTDFAQQVSALANWWAFVRQEIEIASAAALLTTDPDAQPASPTSPGAMTLPPVLNVDVWTRVQADYHSYFRTIRQVQSRYPNLVSASNEAWQLSAKSISLSPPVDEGDSDRSTSPSPPASTAAPLPPNPNQTPTTPTSPSTYYDARSRPLSTAFEDGELPNNRQKKKKGFNLRAATLSARSASTAGLSTDPKLSVKKMRAFLFTRTVPRPEVKGLFPSSLNSVKLALSRSKSSASGSSEQKGKGKEKSELAGSPTPRVQSFLNAPPSEKDLDFQAPTSSSIVSKSEKMEDVPHPSLLRRPSSILPPEPPRSPSPALSYPDGVIGPDKDEEEEQPQPQPQLAGASSSEPALGGAQHALIDEQTATKARGGLGIFRVAETIVRAGAKRLMCSSCFGYGDP</sequence>
<accession>A0A0C2X684</accession>
<reference evidence="2 3" key="1">
    <citation type="submission" date="2014-04" db="EMBL/GenBank/DDBJ databases">
        <title>Evolutionary Origins and Diversification of the Mycorrhizal Mutualists.</title>
        <authorList>
            <consortium name="DOE Joint Genome Institute"/>
            <consortium name="Mycorrhizal Genomics Consortium"/>
            <person name="Kohler A."/>
            <person name="Kuo A."/>
            <person name="Nagy L.G."/>
            <person name="Floudas D."/>
            <person name="Copeland A."/>
            <person name="Barry K.W."/>
            <person name="Cichocki N."/>
            <person name="Veneault-Fourrey C."/>
            <person name="LaButti K."/>
            <person name="Lindquist E.A."/>
            <person name="Lipzen A."/>
            <person name="Lundell T."/>
            <person name="Morin E."/>
            <person name="Murat C."/>
            <person name="Riley R."/>
            <person name="Ohm R."/>
            <person name="Sun H."/>
            <person name="Tunlid A."/>
            <person name="Henrissat B."/>
            <person name="Grigoriev I.V."/>
            <person name="Hibbett D.S."/>
            <person name="Martin F."/>
        </authorList>
    </citation>
    <scope>NUCLEOTIDE SEQUENCE [LARGE SCALE GENOMIC DNA]</scope>
    <source>
        <strain evidence="2 3">Koide BX008</strain>
    </source>
</reference>
<dbReference type="AlphaFoldDB" id="A0A0C2X684"/>
<proteinExistence type="predicted"/>
<dbReference type="Proteomes" id="UP000054549">
    <property type="component" value="Unassembled WGS sequence"/>
</dbReference>
<protein>
    <submittedName>
        <fullName evidence="2">Uncharacterized protein</fullName>
    </submittedName>
</protein>
<organism evidence="2 3">
    <name type="scientific">Amanita muscaria (strain Koide BX008)</name>
    <dbReference type="NCBI Taxonomy" id="946122"/>
    <lineage>
        <taxon>Eukaryota</taxon>
        <taxon>Fungi</taxon>
        <taxon>Dikarya</taxon>
        <taxon>Basidiomycota</taxon>
        <taxon>Agaricomycotina</taxon>
        <taxon>Agaricomycetes</taxon>
        <taxon>Agaricomycetidae</taxon>
        <taxon>Agaricales</taxon>
        <taxon>Pluteineae</taxon>
        <taxon>Amanitaceae</taxon>
        <taxon>Amanita</taxon>
    </lineage>
</organism>
<evidence type="ECO:0000313" key="3">
    <source>
        <dbReference type="Proteomes" id="UP000054549"/>
    </source>
</evidence>
<gene>
    <name evidence="2" type="ORF">M378DRAFT_162955</name>
</gene>
<dbReference type="EMBL" id="KN818247">
    <property type="protein sequence ID" value="KIL64791.1"/>
    <property type="molecule type" value="Genomic_DNA"/>
</dbReference>
<feature type="compositionally biased region" description="Low complexity" evidence="1">
    <location>
        <begin position="317"/>
        <end position="327"/>
    </location>
</feature>
<feature type="compositionally biased region" description="Low complexity" evidence="1">
    <location>
        <begin position="415"/>
        <end position="425"/>
    </location>
</feature>
<evidence type="ECO:0000256" key="1">
    <source>
        <dbReference type="SAM" id="MobiDB-lite"/>
    </source>
</evidence>
<feature type="compositionally biased region" description="Low complexity" evidence="1">
    <location>
        <begin position="479"/>
        <end position="488"/>
    </location>
</feature>
<dbReference type="InParanoid" id="A0A0C2X684"/>
<keyword evidence="3" id="KW-1185">Reference proteome</keyword>